<feature type="region of interest" description="Disordered" evidence="1">
    <location>
        <begin position="1"/>
        <end position="23"/>
    </location>
</feature>
<reference evidence="3" key="1">
    <citation type="submission" date="2013-01" db="EMBL/GenBank/DDBJ databases">
        <title>Draft Genome Sequence of a Mulberry Tree, Morus notabilis C.K. Schneid.</title>
        <authorList>
            <person name="He N."/>
            <person name="Zhao S."/>
        </authorList>
    </citation>
    <scope>NUCLEOTIDE SEQUENCE</scope>
</reference>
<proteinExistence type="predicted"/>
<name>W9QPA6_9ROSA</name>
<keyword evidence="3" id="KW-1185">Reference proteome</keyword>
<dbReference type="PANTHER" id="PTHR35162:SF2">
    <property type="entry name" value="OS08G0516600 PROTEIN"/>
    <property type="match status" value="1"/>
</dbReference>
<gene>
    <name evidence="2" type="ORF">L484_016833</name>
</gene>
<dbReference type="EMBL" id="KE343500">
    <property type="protein sequence ID" value="EXB30973.1"/>
    <property type="molecule type" value="Genomic_DNA"/>
</dbReference>
<evidence type="ECO:0000256" key="1">
    <source>
        <dbReference type="SAM" id="MobiDB-lite"/>
    </source>
</evidence>
<dbReference type="PANTHER" id="PTHR35162">
    <property type="entry name" value="OS08G0516600 PROTEIN"/>
    <property type="match status" value="1"/>
</dbReference>
<accession>W9QPA6</accession>
<evidence type="ECO:0008006" key="4">
    <source>
        <dbReference type="Google" id="ProtNLM"/>
    </source>
</evidence>
<dbReference type="Proteomes" id="UP000030645">
    <property type="component" value="Unassembled WGS sequence"/>
</dbReference>
<organism evidence="2 3">
    <name type="scientific">Morus notabilis</name>
    <dbReference type="NCBI Taxonomy" id="981085"/>
    <lineage>
        <taxon>Eukaryota</taxon>
        <taxon>Viridiplantae</taxon>
        <taxon>Streptophyta</taxon>
        <taxon>Embryophyta</taxon>
        <taxon>Tracheophyta</taxon>
        <taxon>Spermatophyta</taxon>
        <taxon>Magnoliopsida</taxon>
        <taxon>eudicotyledons</taxon>
        <taxon>Gunneridae</taxon>
        <taxon>Pentapetalae</taxon>
        <taxon>rosids</taxon>
        <taxon>fabids</taxon>
        <taxon>Rosales</taxon>
        <taxon>Moraceae</taxon>
        <taxon>Moreae</taxon>
        <taxon>Morus</taxon>
    </lineage>
</organism>
<protein>
    <recommendedName>
        <fullName evidence="4">Cyclin-dependent protein kinase inhibitor SMR3</fullName>
    </recommendedName>
</protein>
<evidence type="ECO:0000313" key="2">
    <source>
        <dbReference type="EMBL" id="EXB30973.1"/>
    </source>
</evidence>
<sequence>MGLEDEELRTIMPLLPTTGPNNKRKEELLCLDDEEECRTPRRLPGDDMLRSAPLVCPPAPRKARQASCKKLRPPSQGFFKVPDDLASVFMVLPSPLKKIRTS</sequence>
<dbReference type="AlphaFoldDB" id="W9QPA6"/>
<evidence type="ECO:0000313" key="3">
    <source>
        <dbReference type="Proteomes" id="UP000030645"/>
    </source>
</evidence>
<dbReference type="InterPro" id="IPR053115">
    <property type="entry name" value="CDK_inhibitor"/>
</dbReference>